<accession>A0ABR1JMD4</accession>
<dbReference type="Proteomes" id="UP001498398">
    <property type="component" value="Unassembled WGS sequence"/>
</dbReference>
<protein>
    <submittedName>
        <fullName evidence="2">Uncharacterized protein</fullName>
    </submittedName>
</protein>
<gene>
    <name evidence="2" type="ORF">VKT23_009035</name>
</gene>
<dbReference type="PANTHER" id="PTHR37331:SF1">
    <property type="entry name" value="YALI0F11671P"/>
    <property type="match status" value="1"/>
</dbReference>
<sequence length="261" mass="28837">MQRRLSSALTDLLATSSARASCSPRCSRKLSSITVTRTYNKPATQNTCQRATFSRLTPVNFSAPGRRFLSSPSAEPSSPADSTSFPDPSRPDLFYHLIYPPSPLSDILPVYALSFLPDSPPKPDSASIIGWLPAQAEGNDNEAGLNDFKENPKFRNLLHEAIQAGLREDIDEVQRNGAIQLREGWMHIHDDRNIPALGRIGDPDDILASVLVENSQILAETYQPMPAYRLATSDGITQLTPGLAQKLKEVLEKRIREELDE</sequence>
<evidence type="ECO:0000313" key="2">
    <source>
        <dbReference type="EMBL" id="KAK7461109.1"/>
    </source>
</evidence>
<dbReference type="EMBL" id="JBANRG010000014">
    <property type="protein sequence ID" value="KAK7461109.1"/>
    <property type="molecule type" value="Genomic_DNA"/>
</dbReference>
<dbReference type="PANTHER" id="PTHR37331">
    <property type="entry name" value="YALI0F11671P"/>
    <property type="match status" value="1"/>
</dbReference>
<evidence type="ECO:0000256" key="1">
    <source>
        <dbReference type="SAM" id="MobiDB-lite"/>
    </source>
</evidence>
<proteinExistence type="predicted"/>
<feature type="compositionally biased region" description="Low complexity" evidence="1">
    <location>
        <begin position="70"/>
        <end position="84"/>
    </location>
</feature>
<reference evidence="2 3" key="1">
    <citation type="submission" date="2024-01" db="EMBL/GenBank/DDBJ databases">
        <title>A draft genome for the cacao thread blight pathogen Marasmiellus scandens.</title>
        <authorList>
            <person name="Baruah I.K."/>
            <person name="Leung J."/>
            <person name="Bukari Y."/>
            <person name="Amoako-Attah I."/>
            <person name="Meinhardt L.W."/>
            <person name="Bailey B.A."/>
            <person name="Cohen S.P."/>
        </authorList>
    </citation>
    <scope>NUCLEOTIDE SEQUENCE [LARGE SCALE GENOMIC DNA]</scope>
    <source>
        <strain evidence="2 3">GH-19</strain>
    </source>
</reference>
<feature type="region of interest" description="Disordered" evidence="1">
    <location>
        <begin position="65"/>
        <end position="86"/>
    </location>
</feature>
<evidence type="ECO:0000313" key="3">
    <source>
        <dbReference type="Proteomes" id="UP001498398"/>
    </source>
</evidence>
<comment type="caution">
    <text evidence="2">The sequence shown here is derived from an EMBL/GenBank/DDBJ whole genome shotgun (WGS) entry which is preliminary data.</text>
</comment>
<keyword evidence="3" id="KW-1185">Reference proteome</keyword>
<organism evidence="2 3">
    <name type="scientific">Marasmiellus scandens</name>
    <dbReference type="NCBI Taxonomy" id="2682957"/>
    <lineage>
        <taxon>Eukaryota</taxon>
        <taxon>Fungi</taxon>
        <taxon>Dikarya</taxon>
        <taxon>Basidiomycota</taxon>
        <taxon>Agaricomycotina</taxon>
        <taxon>Agaricomycetes</taxon>
        <taxon>Agaricomycetidae</taxon>
        <taxon>Agaricales</taxon>
        <taxon>Marasmiineae</taxon>
        <taxon>Omphalotaceae</taxon>
        <taxon>Marasmiellus</taxon>
    </lineage>
</organism>
<name>A0ABR1JMD4_9AGAR</name>